<evidence type="ECO:0008006" key="4">
    <source>
        <dbReference type="Google" id="ProtNLM"/>
    </source>
</evidence>
<keyword evidence="3" id="KW-1185">Reference proteome</keyword>
<evidence type="ECO:0000313" key="2">
    <source>
        <dbReference type="EMBL" id="MFD3958725.1"/>
    </source>
</evidence>
<proteinExistence type="predicted"/>
<gene>
    <name evidence="2" type="ORF">ACFWR3_21950</name>
</gene>
<reference evidence="2 3" key="1">
    <citation type="submission" date="2024-09" db="EMBL/GenBank/DDBJ databases">
        <title>The Natural Products Discovery Center: Release of the First 8490 Sequenced Strains for Exploring Actinobacteria Biosynthetic Diversity.</title>
        <authorList>
            <person name="Kalkreuter E."/>
            <person name="Kautsar S.A."/>
            <person name="Yang D."/>
            <person name="Bader C.D."/>
            <person name="Teijaro C.N."/>
            <person name="Fluegel L."/>
            <person name="Davis C.M."/>
            <person name="Simpson J.R."/>
            <person name="Lauterbach L."/>
            <person name="Steele A.D."/>
            <person name="Gui C."/>
            <person name="Meng S."/>
            <person name="Li G."/>
            <person name="Viehrig K."/>
            <person name="Ye F."/>
            <person name="Su P."/>
            <person name="Kiefer A.F."/>
            <person name="Nichols A."/>
            <person name="Cepeda A.J."/>
            <person name="Yan W."/>
            <person name="Fan B."/>
            <person name="Jiang Y."/>
            <person name="Adhikari A."/>
            <person name="Zheng C.-J."/>
            <person name="Schuster L."/>
            <person name="Cowan T.M."/>
            <person name="Smanski M.J."/>
            <person name="Chevrette M.G."/>
            <person name="De Carvalho L.P.S."/>
            <person name="Shen B."/>
        </authorList>
    </citation>
    <scope>NUCLEOTIDE SEQUENCE [LARGE SCALE GENOMIC DNA]</scope>
    <source>
        <strain evidence="2 3">NPDC058584</strain>
    </source>
</reference>
<name>A0ABW6DY19_9ACTN</name>
<comment type="caution">
    <text evidence="2">The sequence shown here is derived from an EMBL/GenBank/DDBJ whole genome shotgun (WGS) entry which is preliminary data.</text>
</comment>
<dbReference type="EMBL" id="JBHXPM010000021">
    <property type="protein sequence ID" value="MFD3958725.1"/>
    <property type="molecule type" value="Genomic_DNA"/>
</dbReference>
<evidence type="ECO:0000256" key="1">
    <source>
        <dbReference type="SAM" id="MobiDB-lite"/>
    </source>
</evidence>
<protein>
    <recommendedName>
        <fullName evidence="4">Lipoprotein</fullName>
    </recommendedName>
</protein>
<accession>A0ABW6DY19</accession>
<evidence type="ECO:0000313" key="3">
    <source>
        <dbReference type="Proteomes" id="UP001598300"/>
    </source>
</evidence>
<dbReference type="RefSeq" id="WP_381301456.1">
    <property type="nucleotide sequence ID" value="NZ_JBHVRE010000020.1"/>
</dbReference>
<dbReference type="Proteomes" id="UP001598300">
    <property type="component" value="Unassembled WGS sequence"/>
</dbReference>
<feature type="region of interest" description="Disordered" evidence="1">
    <location>
        <begin position="30"/>
        <end position="55"/>
    </location>
</feature>
<sequence length="55" mass="5466">MTCLPWGFPVAAVALGVLAVCVTLMPGPNGSAATPPTAGTPKCAEASSPRRTGKR</sequence>
<organism evidence="2 3">
    <name type="scientific">Streptomyces bacillaris</name>
    <dbReference type="NCBI Taxonomy" id="68179"/>
    <lineage>
        <taxon>Bacteria</taxon>
        <taxon>Bacillati</taxon>
        <taxon>Actinomycetota</taxon>
        <taxon>Actinomycetes</taxon>
        <taxon>Kitasatosporales</taxon>
        <taxon>Streptomycetaceae</taxon>
        <taxon>Streptomyces</taxon>
    </lineage>
</organism>